<accession>A0A2Z4ABQ7</accession>
<dbReference type="AlphaFoldDB" id="A0A2Z4ABQ7"/>
<dbReference type="InterPro" id="IPR020471">
    <property type="entry name" value="AKR"/>
</dbReference>
<gene>
    <name evidence="2" type="primary">iolS_2</name>
    <name evidence="2" type="ORF">DF168_00653</name>
</gene>
<proteinExistence type="predicted"/>
<dbReference type="GO" id="GO:0016491">
    <property type="term" value="F:oxidoreductase activity"/>
    <property type="evidence" value="ECO:0007669"/>
    <property type="project" value="UniProtKB-KW"/>
</dbReference>
<dbReference type="SUPFAM" id="SSF51430">
    <property type="entry name" value="NAD(P)-linked oxidoreductase"/>
    <property type="match status" value="1"/>
</dbReference>
<reference evidence="2 3" key="1">
    <citation type="submission" date="2018-06" db="EMBL/GenBank/DDBJ databases">
        <title>Draft Genome Sequence of a Novel Marine Bacterium Related to the Verrucomicrobia.</title>
        <authorList>
            <person name="Vosseberg J."/>
            <person name="Martijn J."/>
            <person name="Ettema T.J.G."/>
        </authorList>
    </citation>
    <scope>NUCLEOTIDE SEQUENCE [LARGE SCALE GENOMIC DNA]</scope>
    <source>
        <strain evidence="2">TARA_B100001123</strain>
    </source>
</reference>
<dbReference type="EMBL" id="CP029803">
    <property type="protein sequence ID" value="AWT59463.1"/>
    <property type="molecule type" value="Genomic_DNA"/>
</dbReference>
<dbReference type="KEGG" id="mtar:DF168_00653"/>
<dbReference type="PANTHER" id="PTHR42686">
    <property type="entry name" value="GH17980P-RELATED"/>
    <property type="match status" value="1"/>
</dbReference>
<evidence type="ECO:0000313" key="2">
    <source>
        <dbReference type="EMBL" id="AWT59463.1"/>
    </source>
</evidence>
<sequence length="320" mass="35232">MEYTSLGRTELKVSVAGLGCGGFSRIGKGTGKSDADSISIIRKALDLGVTFIDTAAVYGTESLVGRAIKGYERDELVLSTKALVNKENGLQSPEQLTLSLEHSLQSLGVDYVEVFHLHGVRPKEYDYVCETVLPFLIRQQEKGKFKFLGITESPPEDSGHRTLARAVKTEFFPVIMVAFHMLHQSARKLIFPITREKNIGVLCMFAVRLLFSESGRLKRVVRTLVEKGQLPMEFNQDAEPLDFLIHEAGALSIIDAAYRYCRHSNGPDVVLFGTGNLDHLKANIDSLLRPALPESDVAKLETLFGALTNIGLDAPGKGQR</sequence>
<organism evidence="2 3">
    <name type="scientific">Candidatus Moanibacter tarae</name>
    <dbReference type="NCBI Taxonomy" id="2200854"/>
    <lineage>
        <taxon>Bacteria</taxon>
        <taxon>Pseudomonadati</taxon>
        <taxon>Verrucomicrobiota</taxon>
        <taxon>Opitutia</taxon>
        <taxon>Puniceicoccales</taxon>
        <taxon>Puniceicoccales incertae sedis</taxon>
        <taxon>Candidatus Moanibacter</taxon>
    </lineage>
</organism>
<dbReference type="Pfam" id="PF00248">
    <property type="entry name" value="Aldo_ket_red"/>
    <property type="match status" value="1"/>
</dbReference>
<dbReference type="Gene3D" id="3.20.20.100">
    <property type="entry name" value="NADP-dependent oxidoreductase domain"/>
    <property type="match status" value="1"/>
</dbReference>
<protein>
    <submittedName>
        <fullName evidence="2">Aldo-keto reductase IolS</fullName>
        <ecNumber evidence="2">1.1.1.-</ecNumber>
    </submittedName>
</protein>
<dbReference type="PANTHER" id="PTHR42686:SF1">
    <property type="entry name" value="GH17980P-RELATED"/>
    <property type="match status" value="1"/>
</dbReference>
<dbReference type="Proteomes" id="UP000247465">
    <property type="component" value="Chromosome"/>
</dbReference>
<dbReference type="PRINTS" id="PR00069">
    <property type="entry name" value="ALDKETRDTASE"/>
</dbReference>
<name>A0A2Z4ABQ7_9BACT</name>
<dbReference type="GO" id="GO:0005829">
    <property type="term" value="C:cytosol"/>
    <property type="evidence" value="ECO:0007669"/>
    <property type="project" value="TreeGrafter"/>
</dbReference>
<dbReference type="EC" id="1.1.1.-" evidence="2"/>
<dbReference type="InterPro" id="IPR023210">
    <property type="entry name" value="NADP_OxRdtase_dom"/>
</dbReference>
<evidence type="ECO:0000313" key="3">
    <source>
        <dbReference type="Proteomes" id="UP000247465"/>
    </source>
</evidence>
<keyword evidence="2" id="KW-0560">Oxidoreductase</keyword>
<dbReference type="InterPro" id="IPR036812">
    <property type="entry name" value="NAD(P)_OxRdtase_dom_sf"/>
</dbReference>
<evidence type="ECO:0000259" key="1">
    <source>
        <dbReference type="Pfam" id="PF00248"/>
    </source>
</evidence>
<feature type="domain" description="NADP-dependent oxidoreductase" evidence="1">
    <location>
        <begin position="19"/>
        <end position="302"/>
    </location>
</feature>